<feature type="transmembrane region" description="Helical" evidence="6">
    <location>
        <begin position="255"/>
        <end position="281"/>
    </location>
</feature>
<keyword evidence="2" id="KW-1003">Cell membrane</keyword>
<evidence type="ECO:0000256" key="3">
    <source>
        <dbReference type="ARBA" id="ARBA00022692"/>
    </source>
</evidence>
<evidence type="ECO:0000256" key="2">
    <source>
        <dbReference type="ARBA" id="ARBA00022475"/>
    </source>
</evidence>
<keyword evidence="5 6" id="KW-0472">Membrane</keyword>
<comment type="caution">
    <text evidence="8">The sequence shown here is derived from an EMBL/GenBank/DDBJ whole genome shotgun (WGS) entry which is preliminary data.</text>
</comment>
<dbReference type="PROSITE" id="PS50156">
    <property type="entry name" value="SSD"/>
    <property type="match status" value="2"/>
</dbReference>
<evidence type="ECO:0000256" key="6">
    <source>
        <dbReference type="SAM" id="Phobius"/>
    </source>
</evidence>
<proteinExistence type="predicted"/>
<dbReference type="PANTHER" id="PTHR33406:SF12">
    <property type="entry name" value="BLR2997 PROTEIN"/>
    <property type="match status" value="1"/>
</dbReference>
<evidence type="ECO:0000256" key="5">
    <source>
        <dbReference type="ARBA" id="ARBA00023136"/>
    </source>
</evidence>
<name>A0A844QGD1_9HYPH</name>
<feature type="transmembrane region" description="Helical" evidence="6">
    <location>
        <begin position="595"/>
        <end position="614"/>
    </location>
</feature>
<evidence type="ECO:0000256" key="4">
    <source>
        <dbReference type="ARBA" id="ARBA00022989"/>
    </source>
</evidence>
<organism evidence="8 9">
    <name type="scientific">Nitratireductor arenosus</name>
    <dbReference type="NCBI Taxonomy" id="2682096"/>
    <lineage>
        <taxon>Bacteria</taxon>
        <taxon>Pseudomonadati</taxon>
        <taxon>Pseudomonadota</taxon>
        <taxon>Alphaproteobacteria</taxon>
        <taxon>Hyphomicrobiales</taxon>
        <taxon>Phyllobacteriaceae</taxon>
        <taxon>Nitratireductor</taxon>
    </lineage>
</organism>
<feature type="transmembrane region" description="Helical" evidence="6">
    <location>
        <begin position="341"/>
        <end position="363"/>
    </location>
</feature>
<keyword evidence="4 6" id="KW-1133">Transmembrane helix</keyword>
<evidence type="ECO:0000313" key="9">
    <source>
        <dbReference type="Proteomes" id="UP000463224"/>
    </source>
</evidence>
<dbReference type="AlphaFoldDB" id="A0A844QGD1"/>
<dbReference type="InterPro" id="IPR000731">
    <property type="entry name" value="SSD"/>
</dbReference>
<dbReference type="GO" id="GO:0005886">
    <property type="term" value="C:plasma membrane"/>
    <property type="evidence" value="ECO:0007669"/>
    <property type="project" value="UniProtKB-SubCell"/>
</dbReference>
<dbReference type="InterPro" id="IPR004869">
    <property type="entry name" value="MMPL_dom"/>
</dbReference>
<dbReference type="Gene3D" id="1.20.1640.10">
    <property type="entry name" value="Multidrug efflux transporter AcrB transmembrane domain"/>
    <property type="match status" value="2"/>
</dbReference>
<accession>A0A844QGD1</accession>
<dbReference type="InterPro" id="IPR050545">
    <property type="entry name" value="Mycobact_MmpL"/>
</dbReference>
<feature type="domain" description="SSD" evidence="7">
    <location>
        <begin position="239"/>
        <end position="366"/>
    </location>
</feature>
<sequence>MGKIAGSRTIALLAVSWLVLLLADLAALVGIARLDFDDGLKDAFVSDSAWYADYNRFADRFTQTDGDIVVLFESADFARPRALTGLSDFVLEAGFVDGVASTISILTLRGPPGPDGAADPLVPANLPDPDTLARLLDDIAAGAPGAAALLSPDRRLAAVLVSLADGGRSLQGARTVIVELQNLAAEVARDGELGFSVTGITPLRAAVVDGLYRDIVVLTGIGIVAGFLVCLVALRSLPLALLTTMPSATAMIWTLGVFGAFGFRINIVTVALPVLILVLSFTDSLHLTFEVGRRLHAGRPPHAALADAVRRVGPACALASITTAIAFAGLTFSGSLIIRDLGFAGVIAGMASLLAVLFAHPLLFATAGRFADLAGLFAGNRGTPPALFDWQALPRLALARPLPVAAGGLVLLAAAIAVYPTIEPVHSLRENVAAGNPVIVALDRADVGLAPVNAVDIPVHLAAGTQGGLDADALARVEKAHGAVERAVADGMVLSLASLARQIGDVPAADKAVRLRALLARMDHNQRARFVSGDGEWALVRLHTADNGGRATRDLTARLEGALARADLRIGTEIARPTGFLAMSAFVSAEMITDLNYCFLIAVGASGLLTVLWFRNWRYGLIALVPNLLPIALVGAWLALTGRGLQFASGVALTVAFGIAVDDTVHVLNRLRLNAPAGAPFDPDAIRRSMEEATPILVVTTAVLSFGLIGTFLSTVPTAAYFGALSIVVLVLAVIADLVVLPACLALFHPRRLAMGEGRPA</sequence>
<dbReference type="SUPFAM" id="SSF82866">
    <property type="entry name" value="Multidrug efflux transporter AcrB transmembrane domain"/>
    <property type="match status" value="2"/>
</dbReference>
<feature type="transmembrane region" description="Helical" evidence="6">
    <location>
        <begin position="402"/>
        <end position="422"/>
    </location>
</feature>
<reference evidence="8 9" key="1">
    <citation type="submission" date="2019-12" db="EMBL/GenBank/DDBJ databases">
        <title>Nitratireductor arenosus sp. nov., Isolated from sea sand, Jeju island, South Korea.</title>
        <authorList>
            <person name="Kim W."/>
        </authorList>
    </citation>
    <scope>NUCLEOTIDE SEQUENCE [LARGE SCALE GENOMIC DNA]</scope>
    <source>
        <strain evidence="8 9">CAU 1489</strain>
    </source>
</reference>
<dbReference type="Pfam" id="PF03176">
    <property type="entry name" value="MMPL"/>
    <property type="match status" value="1"/>
</dbReference>
<dbReference type="RefSeq" id="WP_156713132.1">
    <property type="nucleotide sequence ID" value="NZ_WPHG01000003.1"/>
</dbReference>
<keyword evidence="3 6" id="KW-0812">Transmembrane</keyword>
<gene>
    <name evidence="8" type="ORF">GN330_13030</name>
</gene>
<dbReference type="PANTHER" id="PTHR33406">
    <property type="entry name" value="MEMBRANE PROTEIN MJ1562-RELATED"/>
    <property type="match status" value="1"/>
</dbReference>
<feature type="transmembrane region" description="Helical" evidence="6">
    <location>
        <begin position="696"/>
        <end position="713"/>
    </location>
</feature>
<feature type="transmembrane region" description="Helical" evidence="6">
    <location>
        <begin position="719"/>
        <end position="748"/>
    </location>
</feature>
<dbReference type="EMBL" id="WPHG01000003">
    <property type="protein sequence ID" value="MVA98167.1"/>
    <property type="molecule type" value="Genomic_DNA"/>
</dbReference>
<evidence type="ECO:0000256" key="1">
    <source>
        <dbReference type="ARBA" id="ARBA00004651"/>
    </source>
</evidence>
<feature type="transmembrane region" description="Helical" evidence="6">
    <location>
        <begin position="215"/>
        <end position="234"/>
    </location>
</feature>
<keyword evidence="9" id="KW-1185">Reference proteome</keyword>
<comment type="subcellular location">
    <subcellularLocation>
        <location evidence="1">Cell membrane</location>
        <topology evidence="1">Multi-pass membrane protein</topology>
    </subcellularLocation>
</comment>
<evidence type="ECO:0000313" key="8">
    <source>
        <dbReference type="EMBL" id="MVA98167.1"/>
    </source>
</evidence>
<evidence type="ECO:0000259" key="7">
    <source>
        <dbReference type="PROSITE" id="PS50156"/>
    </source>
</evidence>
<protein>
    <submittedName>
        <fullName evidence="8">MMPL family transporter</fullName>
    </submittedName>
</protein>
<dbReference type="Proteomes" id="UP000463224">
    <property type="component" value="Unassembled WGS sequence"/>
</dbReference>
<feature type="transmembrane region" description="Helical" evidence="6">
    <location>
        <begin position="620"/>
        <end position="640"/>
    </location>
</feature>
<feature type="transmembrane region" description="Helical" evidence="6">
    <location>
        <begin position="312"/>
        <end position="334"/>
    </location>
</feature>
<feature type="domain" description="SSD" evidence="7">
    <location>
        <begin position="655"/>
        <end position="747"/>
    </location>
</feature>